<evidence type="ECO:0000313" key="2">
    <source>
        <dbReference type="Proteomes" id="UP000026915"/>
    </source>
</evidence>
<reference evidence="1 2" key="1">
    <citation type="journal article" date="2013" name="Genome Biol.">
        <title>The genome sequence of the most widely cultivated cacao type and its use to identify candidate genes regulating pod color.</title>
        <authorList>
            <person name="Motamayor J.C."/>
            <person name="Mockaitis K."/>
            <person name="Schmutz J."/>
            <person name="Haiminen N."/>
            <person name="Iii D.L."/>
            <person name="Cornejo O."/>
            <person name="Findley S.D."/>
            <person name="Zheng P."/>
            <person name="Utro F."/>
            <person name="Royaert S."/>
            <person name="Saski C."/>
            <person name="Jenkins J."/>
            <person name="Podicheti R."/>
            <person name="Zhao M."/>
            <person name="Scheffler B.E."/>
            <person name="Stack J.C."/>
            <person name="Feltus F.A."/>
            <person name="Mustiga G.M."/>
            <person name="Amores F."/>
            <person name="Phillips W."/>
            <person name="Marelli J.P."/>
            <person name="May G.D."/>
            <person name="Shapiro H."/>
            <person name="Ma J."/>
            <person name="Bustamante C.D."/>
            <person name="Schnell R.J."/>
            <person name="Main D."/>
            <person name="Gilbert D."/>
            <person name="Parida L."/>
            <person name="Kuhn D.N."/>
        </authorList>
    </citation>
    <scope>NUCLEOTIDE SEQUENCE [LARGE SCALE GENOMIC DNA]</scope>
    <source>
        <strain evidence="2">cv. Matina 1-6</strain>
    </source>
</reference>
<gene>
    <name evidence="1" type="ORF">TCM_036866</name>
</gene>
<dbReference type="InParanoid" id="A0A061GIC1"/>
<organism evidence="1 2">
    <name type="scientific">Theobroma cacao</name>
    <name type="common">Cacao</name>
    <name type="synonym">Cocoa</name>
    <dbReference type="NCBI Taxonomy" id="3641"/>
    <lineage>
        <taxon>Eukaryota</taxon>
        <taxon>Viridiplantae</taxon>
        <taxon>Streptophyta</taxon>
        <taxon>Embryophyta</taxon>
        <taxon>Tracheophyta</taxon>
        <taxon>Spermatophyta</taxon>
        <taxon>Magnoliopsida</taxon>
        <taxon>eudicotyledons</taxon>
        <taxon>Gunneridae</taxon>
        <taxon>Pentapetalae</taxon>
        <taxon>rosids</taxon>
        <taxon>malvids</taxon>
        <taxon>Malvales</taxon>
        <taxon>Malvaceae</taxon>
        <taxon>Byttnerioideae</taxon>
        <taxon>Theobroma</taxon>
    </lineage>
</organism>
<evidence type="ECO:0000313" key="1">
    <source>
        <dbReference type="EMBL" id="EOY29276.1"/>
    </source>
</evidence>
<dbReference type="AlphaFoldDB" id="A0A061GIC1"/>
<dbReference type="Proteomes" id="UP000026915">
    <property type="component" value="Chromosome 9"/>
</dbReference>
<accession>A0A061GIC1</accession>
<name>A0A061GIC1_THECC</name>
<sequence>MEIATRGKTVDILKKKDIDDGKWFGQANGNGCNAMSPCGFHCHDTRQHVITTHVNRIKETMIESVGL</sequence>
<keyword evidence="2" id="KW-1185">Reference proteome</keyword>
<protein>
    <submittedName>
        <fullName evidence="1">Uncharacterized protein</fullName>
    </submittedName>
</protein>
<proteinExistence type="predicted"/>
<dbReference type="Gramene" id="EOY29276">
    <property type="protein sequence ID" value="EOY29276"/>
    <property type="gene ID" value="TCM_036866"/>
</dbReference>
<dbReference type="HOGENOM" id="CLU_2817638_0_0_1"/>
<dbReference type="EMBL" id="CM001887">
    <property type="protein sequence ID" value="EOY29276.1"/>
    <property type="molecule type" value="Genomic_DNA"/>
</dbReference>